<evidence type="ECO:0000313" key="2">
    <source>
        <dbReference type="EMBL" id="MBM7510257.1"/>
    </source>
</evidence>
<accession>A0ABS2MGL3</accession>
<comment type="caution">
    <text evidence="2">The sequence shown here is derived from an EMBL/GenBank/DDBJ whole genome shotgun (WGS) entry which is preliminary data.</text>
</comment>
<protein>
    <recommendedName>
        <fullName evidence="4">SIR2-like domain-containing protein</fullName>
    </recommendedName>
</protein>
<name>A0ABS2MGL3_9ACTN</name>
<proteinExistence type="predicted"/>
<evidence type="ECO:0000256" key="1">
    <source>
        <dbReference type="SAM" id="MobiDB-lite"/>
    </source>
</evidence>
<dbReference type="InterPro" id="IPR011202">
    <property type="entry name" value="UCP014677"/>
</dbReference>
<reference evidence="2 3" key="1">
    <citation type="submission" date="2021-01" db="EMBL/GenBank/DDBJ databases">
        <title>Sequencing the genomes of 1000 actinobacteria strains.</title>
        <authorList>
            <person name="Klenk H.-P."/>
        </authorList>
    </citation>
    <scope>NUCLEOTIDE SEQUENCE [LARGE SCALE GENOMIC DNA]</scope>
    <source>
        <strain evidence="2 3">DSM 18239</strain>
    </source>
</reference>
<feature type="region of interest" description="Disordered" evidence="1">
    <location>
        <begin position="1"/>
        <end position="44"/>
    </location>
</feature>
<dbReference type="PIRSF" id="PIRSF014677">
    <property type="entry name" value="UCP014677"/>
    <property type="match status" value="1"/>
</dbReference>
<evidence type="ECO:0008006" key="4">
    <source>
        <dbReference type="Google" id="ProtNLM"/>
    </source>
</evidence>
<evidence type="ECO:0000313" key="3">
    <source>
        <dbReference type="Proteomes" id="UP000732378"/>
    </source>
</evidence>
<gene>
    <name evidence="2" type="ORF">JOE61_004071</name>
</gene>
<dbReference type="Proteomes" id="UP000732378">
    <property type="component" value="Unassembled WGS sequence"/>
</dbReference>
<dbReference type="EMBL" id="JAFBBZ010000001">
    <property type="protein sequence ID" value="MBM7510257.1"/>
    <property type="molecule type" value="Genomic_DNA"/>
</dbReference>
<dbReference type="RefSeq" id="WP_193671019.1">
    <property type="nucleotide sequence ID" value="NZ_JACDTV010000023.1"/>
</dbReference>
<sequence>MELPELADDDRAHSAGSRGAAPVKKQVAKKLTPTTGPASEAPVGPPGLAFTGEFLAQLREHNALPYLFVGSGVSRRYLGLPDWEGMLRHFADEIGEDLDFMLASVNGDLPAAAGELARVFHPVWFKHRRYSAQRKEYKAEVRDTEAALKVAISTYFSERSRLQAGVPGVDNADLAVELDLLRNSIVDGVITTNFDDLTDELFPEYTSYVGQDELILSDAQFVAETYKIHGSSRQPLSLVLTAGDYANFHNRNSYLAAKLLTIFAEHPVIFLGYSLGDQYIRDIIASIAAAVGPDRLDALQKQIYFVDWNPDPDTDPTISQFFIEVLPGHTLPAQRIEMHSFAPLFAALTQLERPFPVRVLRELSKHVYDLVAHPNPEQARETVRAIPFDSKAADDLRVVFGVGSFTDEDVEQLADIGGKTLEREDLAEDVLGIRTRPLAATNVLRVVLPQIVKYRGNARVPVFKYLREADLIDNGKPKLGGLDESVKALIKQSLEPGDYSKKRYASNVMGVLTTPREVLDSDYPLYFKIDCLLCLDPAGFELDELRDVLVETYALLADLTVNEKSGLFKAIARYDRLKYS</sequence>
<organism evidence="2 3">
    <name type="scientific">Nocardioides salarius</name>
    <dbReference type="NCBI Taxonomy" id="374513"/>
    <lineage>
        <taxon>Bacteria</taxon>
        <taxon>Bacillati</taxon>
        <taxon>Actinomycetota</taxon>
        <taxon>Actinomycetes</taxon>
        <taxon>Propionibacteriales</taxon>
        <taxon>Nocardioidaceae</taxon>
        <taxon>Nocardioides</taxon>
    </lineage>
</organism>
<dbReference type="Pfam" id="PF13289">
    <property type="entry name" value="SIR2_2"/>
    <property type="match status" value="1"/>
</dbReference>
<keyword evidence="3" id="KW-1185">Reference proteome</keyword>